<evidence type="ECO:0000313" key="2">
    <source>
        <dbReference type="Proteomes" id="UP000789901"/>
    </source>
</evidence>
<protein>
    <submittedName>
        <fullName evidence="1">16142_t:CDS:1</fullName>
    </submittedName>
</protein>
<proteinExistence type="predicted"/>
<reference evidence="1 2" key="1">
    <citation type="submission" date="2021-06" db="EMBL/GenBank/DDBJ databases">
        <authorList>
            <person name="Kallberg Y."/>
            <person name="Tangrot J."/>
            <person name="Rosling A."/>
        </authorList>
    </citation>
    <scope>NUCLEOTIDE SEQUENCE [LARGE SCALE GENOMIC DNA]</scope>
    <source>
        <strain evidence="1 2">120-4 pot B 10/14</strain>
    </source>
</reference>
<accession>A0ABN7X2I7</accession>
<name>A0ABN7X2I7_GIGMA</name>
<gene>
    <name evidence="1" type="ORF">GMARGA_LOCUS38128</name>
</gene>
<evidence type="ECO:0000313" key="1">
    <source>
        <dbReference type="EMBL" id="CAG8846373.1"/>
    </source>
</evidence>
<keyword evidence="2" id="KW-1185">Reference proteome</keyword>
<feature type="non-terminal residue" evidence="1">
    <location>
        <position position="1"/>
    </location>
</feature>
<organism evidence="1 2">
    <name type="scientific">Gigaspora margarita</name>
    <dbReference type="NCBI Taxonomy" id="4874"/>
    <lineage>
        <taxon>Eukaryota</taxon>
        <taxon>Fungi</taxon>
        <taxon>Fungi incertae sedis</taxon>
        <taxon>Mucoromycota</taxon>
        <taxon>Glomeromycotina</taxon>
        <taxon>Glomeromycetes</taxon>
        <taxon>Diversisporales</taxon>
        <taxon>Gigasporaceae</taxon>
        <taxon>Gigaspora</taxon>
    </lineage>
</organism>
<dbReference type="EMBL" id="CAJVQB010083188">
    <property type="protein sequence ID" value="CAG8846373.1"/>
    <property type="molecule type" value="Genomic_DNA"/>
</dbReference>
<sequence length="52" mass="6492">KNTEKWLRHVNRYIKENNIQKNLDQIDNRDELDEFLSLFIAWLSKEMERLLM</sequence>
<dbReference type="Proteomes" id="UP000789901">
    <property type="component" value="Unassembled WGS sequence"/>
</dbReference>
<comment type="caution">
    <text evidence="1">The sequence shown here is derived from an EMBL/GenBank/DDBJ whole genome shotgun (WGS) entry which is preliminary data.</text>
</comment>